<evidence type="ECO:0000313" key="2">
    <source>
        <dbReference type="Proteomes" id="UP000521872"/>
    </source>
</evidence>
<dbReference type="EMBL" id="JAACJL010000006">
    <property type="protein sequence ID" value="KAF4621622.1"/>
    <property type="molecule type" value="Genomic_DNA"/>
</dbReference>
<reference evidence="1 2" key="1">
    <citation type="submission" date="2019-12" db="EMBL/GenBank/DDBJ databases">
        <authorList>
            <person name="Floudas D."/>
            <person name="Bentzer J."/>
            <person name="Ahren D."/>
            <person name="Johansson T."/>
            <person name="Persson P."/>
            <person name="Tunlid A."/>
        </authorList>
    </citation>
    <scope>NUCLEOTIDE SEQUENCE [LARGE SCALE GENOMIC DNA]</scope>
    <source>
        <strain evidence="1 2">CBS 102.39</strain>
    </source>
</reference>
<gene>
    <name evidence="1" type="ORF">D9613_012584</name>
</gene>
<dbReference type="Proteomes" id="UP000521872">
    <property type="component" value="Unassembled WGS sequence"/>
</dbReference>
<protein>
    <submittedName>
        <fullName evidence="1">Uncharacterized protein</fullName>
    </submittedName>
</protein>
<accession>A0A8H4R4I5</accession>
<dbReference type="AlphaFoldDB" id="A0A8H4R4I5"/>
<comment type="caution">
    <text evidence="1">The sequence shown here is derived from an EMBL/GenBank/DDBJ whole genome shotgun (WGS) entry which is preliminary data.</text>
</comment>
<proteinExistence type="predicted"/>
<keyword evidence="2" id="KW-1185">Reference proteome</keyword>
<organism evidence="1 2">
    <name type="scientific">Agrocybe pediades</name>
    <dbReference type="NCBI Taxonomy" id="84607"/>
    <lineage>
        <taxon>Eukaryota</taxon>
        <taxon>Fungi</taxon>
        <taxon>Dikarya</taxon>
        <taxon>Basidiomycota</taxon>
        <taxon>Agaricomycotina</taxon>
        <taxon>Agaricomycetes</taxon>
        <taxon>Agaricomycetidae</taxon>
        <taxon>Agaricales</taxon>
        <taxon>Agaricineae</taxon>
        <taxon>Strophariaceae</taxon>
        <taxon>Agrocybe</taxon>
    </lineage>
</organism>
<sequence>MKSIHSSVFPQELFDYVIDEVAKSADSHSCQEESRAQRLAALALVCIMILPYAGPQTFIREKVRLANMDKDIQRPRVRLLVELLKANGRLASYITSLTLIMHPSDSDVQRDTAYILRALFNDKDNSAPCSLAVKLKGRLEKDTEQALFEICHKPRLASLHLADYPFPCNFLKYTFIKPLLSPLYCYQRNMNLLSSVFPQELYDGVIDEIGKSIDTQDVQVSTRASQLGTLALVSRSF</sequence>
<name>A0A8H4R4I5_9AGAR</name>
<evidence type="ECO:0000313" key="1">
    <source>
        <dbReference type="EMBL" id="KAF4621622.1"/>
    </source>
</evidence>